<gene>
    <name evidence="1" type="ORF">CCR82_11380</name>
</gene>
<dbReference type="AlphaFoldDB" id="A0AAJ0UGN4"/>
<evidence type="ECO:0000313" key="1">
    <source>
        <dbReference type="EMBL" id="MBK5931107.1"/>
    </source>
</evidence>
<evidence type="ECO:0000313" key="2">
    <source>
        <dbReference type="Proteomes" id="UP001296967"/>
    </source>
</evidence>
<dbReference type="PANTHER" id="PTHR38753:SF1">
    <property type="entry name" value="SLR1441 PROTEIN"/>
    <property type="match status" value="1"/>
</dbReference>
<reference evidence="1" key="1">
    <citation type="submission" date="2017-05" db="EMBL/GenBank/DDBJ databases">
        <authorList>
            <person name="Imhoff J.F."/>
            <person name="Rahn T."/>
            <person name="Kuenzel S."/>
            <person name="Neulinger S.C."/>
        </authorList>
    </citation>
    <scope>NUCLEOTIDE SEQUENCE</scope>
    <source>
        <strain evidence="1">DSM 4395</strain>
    </source>
</reference>
<dbReference type="InterPro" id="IPR024271">
    <property type="entry name" value="DUF3782"/>
</dbReference>
<dbReference type="PANTHER" id="PTHR38753">
    <property type="entry name" value="SLR1441 PROTEIN"/>
    <property type="match status" value="1"/>
</dbReference>
<dbReference type="EMBL" id="NHSF01000059">
    <property type="protein sequence ID" value="MBK5931107.1"/>
    <property type="molecule type" value="Genomic_DNA"/>
</dbReference>
<dbReference type="SUPFAM" id="SSF52980">
    <property type="entry name" value="Restriction endonuclease-like"/>
    <property type="match status" value="1"/>
</dbReference>
<reference evidence="1" key="2">
    <citation type="journal article" date="2020" name="Microorganisms">
        <title>Osmotic Adaptation and Compatible Solute Biosynthesis of Phototrophic Bacteria as Revealed from Genome Analyses.</title>
        <authorList>
            <person name="Imhoff J.F."/>
            <person name="Rahn T."/>
            <person name="Kunzel S."/>
            <person name="Keller A."/>
            <person name="Neulinger S.C."/>
        </authorList>
    </citation>
    <scope>NUCLEOTIDE SEQUENCE</scope>
    <source>
        <strain evidence="1">DSM 4395</strain>
    </source>
</reference>
<dbReference type="Pfam" id="PF12644">
    <property type="entry name" value="DUF3782"/>
    <property type="match status" value="1"/>
</dbReference>
<sequence>MATPAEEVWALFRETDQRLRQRFEETDRKIATLSELIGRQGNRLGEFVQEMVRPTVVRLLRERGLPVHQVAPNLTAYDDNGQVIAEIDLLALNDQVAVAVECKSHLSLDDVNAHLARLATFKDCFPRYRSYQLLGAVAGMVVPDQVSRFADRKGLFVLAQSGQAIEIRNDARFQPRTW</sequence>
<organism evidence="1 2">
    <name type="scientific">Halochromatium salexigens</name>
    <name type="common">Chromatium salexigens</name>
    <dbReference type="NCBI Taxonomy" id="49447"/>
    <lineage>
        <taxon>Bacteria</taxon>
        <taxon>Pseudomonadati</taxon>
        <taxon>Pseudomonadota</taxon>
        <taxon>Gammaproteobacteria</taxon>
        <taxon>Chromatiales</taxon>
        <taxon>Chromatiaceae</taxon>
        <taxon>Halochromatium</taxon>
    </lineage>
</organism>
<dbReference type="Proteomes" id="UP001296967">
    <property type="component" value="Unassembled WGS sequence"/>
</dbReference>
<accession>A0AAJ0UGN4</accession>
<name>A0AAJ0UGN4_HALSE</name>
<proteinExistence type="predicted"/>
<keyword evidence="2" id="KW-1185">Reference proteome</keyword>
<dbReference type="InterPro" id="IPR011335">
    <property type="entry name" value="Restrct_endonuc-II-like"/>
</dbReference>
<comment type="caution">
    <text evidence="1">The sequence shown here is derived from an EMBL/GenBank/DDBJ whole genome shotgun (WGS) entry which is preliminary data.</text>
</comment>
<protein>
    <submittedName>
        <fullName evidence="1">DUF3782 domain-containing protein</fullName>
    </submittedName>
</protein>